<reference evidence="2" key="2">
    <citation type="submission" date="2013-10" db="EMBL/GenBank/DDBJ databases">
        <authorList>
            <person name="Aslett M."/>
        </authorList>
    </citation>
    <scope>NUCLEOTIDE SEQUENCE</scope>
    <source>
        <strain evidence="2">Houghton</strain>
    </source>
</reference>
<name>U6GD12_EIMAC</name>
<evidence type="ECO:0000256" key="1">
    <source>
        <dbReference type="SAM" id="MobiDB-lite"/>
    </source>
</evidence>
<proteinExistence type="predicted"/>
<feature type="compositionally biased region" description="Acidic residues" evidence="1">
    <location>
        <begin position="221"/>
        <end position="233"/>
    </location>
</feature>
<dbReference type="EMBL" id="HG670788">
    <property type="protein sequence ID" value="CDI78005.1"/>
    <property type="molecule type" value="Genomic_DNA"/>
</dbReference>
<feature type="compositionally biased region" description="Acidic residues" evidence="1">
    <location>
        <begin position="49"/>
        <end position="61"/>
    </location>
</feature>
<dbReference type="RefSeq" id="XP_013251722.1">
    <property type="nucleotide sequence ID" value="XM_013396268.1"/>
</dbReference>
<dbReference type="Proteomes" id="UP000018050">
    <property type="component" value="Unassembled WGS sequence"/>
</dbReference>
<evidence type="ECO:0000313" key="2">
    <source>
        <dbReference type="EMBL" id="CDI78005.1"/>
    </source>
</evidence>
<feature type="region of interest" description="Disordered" evidence="1">
    <location>
        <begin position="197"/>
        <end position="233"/>
    </location>
</feature>
<reference evidence="2" key="1">
    <citation type="submission" date="2013-10" db="EMBL/GenBank/DDBJ databases">
        <title>Genomic analysis of the causative agents of coccidiosis in chickens.</title>
        <authorList>
            <person name="Reid A.J."/>
            <person name="Blake D."/>
            <person name="Billington K."/>
            <person name="Browne H."/>
            <person name="Dunn M."/>
            <person name="Hung S."/>
            <person name="Kawahara F."/>
            <person name="Miranda-Saavedra D."/>
            <person name="Mourier T."/>
            <person name="Nagra H."/>
            <person name="Otto T.D."/>
            <person name="Rawlings N."/>
            <person name="Sanchez A."/>
            <person name="Sanders M."/>
            <person name="Subramaniam C."/>
            <person name="Tay Y."/>
            <person name="Dear P."/>
            <person name="Doerig C."/>
            <person name="Gruber A."/>
            <person name="Parkinson J."/>
            <person name="Shirley M."/>
            <person name="Wan K.L."/>
            <person name="Berriman M."/>
            <person name="Tomley F."/>
            <person name="Pain A."/>
        </authorList>
    </citation>
    <scope>NUCLEOTIDE SEQUENCE</scope>
    <source>
        <strain evidence="2">Houghton</strain>
    </source>
</reference>
<sequence length="254" mass="28841">MLSPRLRLLLSRFVSRSSLSQPVTRMHLCDRKDSRRNPRIGTRRREPYYESESELDTDDEETPIAPLKRLAHQNPRHCSHDRDKMASSEEAWTETNMGSIAEIKWNSNPVQSSGEFSMAVSLGGELTREELERIFEVLLPEDVVLALSDNGQRHFCTWQEASVELKRLVGTRDDRTVSTEAAETTGDAQILGAQLEVEETRGETDEARREPGNLCERGAEGSDEPTSPDDEDVVVPWWRGAGRQAYPINRRHIV</sequence>
<accession>U6GD12</accession>
<dbReference type="GeneID" id="25270963"/>
<feature type="region of interest" description="Disordered" evidence="1">
    <location>
        <begin position="29"/>
        <end position="61"/>
    </location>
</feature>
<protein>
    <submittedName>
        <fullName evidence="2">Uncharacterized protein</fullName>
    </submittedName>
</protein>
<dbReference type="VEuPathDB" id="ToxoDB:EAH_00028930"/>
<keyword evidence="3" id="KW-1185">Reference proteome</keyword>
<dbReference type="AlphaFoldDB" id="U6GD12"/>
<evidence type="ECO:0000313" key="3">
    <source>
        <dbReference type="Proteomes" id="UP000018050"/>
    </source>
</evidence>
<organism evidence="2 3">
    <name type="scientific">Eimeria acervulina</name>
    <name type="common">Coccidian parasite</name>
    <dbReference type="NCBI Taxonomy" id="5801"/>
    <lineage>
        <taxon>Eukaryota</taxon>
        <taxon>Sar</taxon>
        <taxon>Alveolata</taxon>
        <taxon>Apicomplexa</taxon>
        <taxon>Conoidasida</taxon>
        <taxon>Coccidia</taxon>
        <taxon>Eucoccidiorida</taxon>
        <taxon>Eimeriorina</taxon>
        <taxon>Eimeriidae</taxon>
        <taxon>Eimeria</taxon>
    </lineage>
</organism>
<feature type="compositionally biased region" description="Basic and acidic residues" evidence="1">
    <location>
        <begin position="198"/>
        <end position="211"/>
    </location>
</feature>
<gene>
    <name evidence="2" type="ORF">EAH_00028930</name>
</gene>